<feature type="compositionally biased region" description="Pro residues" evidence="9">
    <location>
        <begin position="336"/>
        <end position="347"/>
    </location>
</feature>
<dbReference type="Pfam" id="PF05572">
    <property type="entry name" value="Peptidase_M43"/>
    <property type="match status" value="1"/>
</dbReference>
<evidence type="ECO:0000313" key="13">
    <source>
        <dbReference type="Proteomes" id="UP001456524"/>
    </source>
</evidence>
<feature type="chain" id="PRO_5046223543" description="Peptidase M43 pregnancy-associated plasma-A domain-containing protein" evidence="10">
    <location>
        <begin position="20"/>
        <end position="347"/>
    </location>
</feature>
<evidence type="ECO:0000313" key="12">
    <source>
        <dbReference type="EMBL" id="KAK8159353.1"/>
    </source>
</evidence>
<evidence type="ECO:0000256" key="8">
    <source>
        <dbReference type="ARBA" id="ARBA00023157"/>
    </source>
</evidence>
<dbReference type="EMBL" id="JBBWUH010000008">
    <property type="protein sequence ID" value="KAK8159353.1"/>
    <property type="molecule type" value="Genomic_DNA"/>
</dbReference>
<keyword evidence="5" id="KW-0378">Hydrolase</keyword>
<accession>A0ABR1XKL2</accession>
<feature type="region of interest" description="Disordered" evidence="9">
    <location>
        <begin position="313"/>
        <end position="347"/>
    </location>
</feature>
<dbReference type="Gene3D" id="3.40.390.10">
    <property type="entry name" value="Collagenase (Catalytic Domain)"/>
    <property type="match status" value="1"/>
</dbReference>
<gene>
    <name evidence="12" type="ORF">IWX90DRAFT_298348</name>
</gene>
<comment type="caution">
    <text evidence="12">The sequence shown here is derived from an EMBL/GenBank/DDBJ whole genome shotgun (WGS) entry which is preliminary data.</text>
</comment>
<dbReference type="InterPro" id="IPR008754">
    <property type="entry name" value="Peptidase_M43"/>
</dbReference>
<keyword evidence="6" id="KW-0862">Zinc</keyword>
<evidence type="ECO:0000256" key="9">
    <source>
        <dbReference type="SAM" id="MobiDB-lite"/>
    </source>
</evidence>
<proteinExistence type="inferred from homology"/>
<protein>
    <recommendedName>
        <fullName evidence="11">Peptidase M43 pregnancy-associated plasma-A domain-containing protein</fullName>
    </recommendedName>
</protein>
<reference evidence="12 13" key="1">
    <citation type="journal article" date="2022" name="G3 (Bethesda)">
        <title>Enemy or ally: a genomic approach to elucidate the lifestyle of Phyllosticta citrichinaensis.</title>
        <authorList>
            <person name="Buijs V.A."/>
            <person name="Groenewald J.Z."/>
            <person name="Haridas S."/>
            <person name="LaButti K.M."/>
            <person name="Lipzen A."/>
            <person name="Martin F.M."/>
            <person name="Barry K."/>
            <person name="Grigoriev I.V."/>
            <person name="Crous P.W."/>
            <person name="Seidl M.F."/>
        </authorList>
    </citation>
    <scope>NUCLEOTIDE SEQUENCE [LARGE SCALE GENOMIC DNA]</scope>
    <source>
        <strain evidence="12 13">CBS 129764</strain>
    </source>
</reference>
<sequence length="347" mass="39145">MLFLLLALAVLVMTSPACPRRKLACGTTSTSKEALDSIYYVMELEKVLNRSSPQGTVDATNPFPLWNIFEPRPQIPVFIHVLDDYEDLFISQNMILDQFQILKSFYQPFGIDFHLQDVFYYDQPEWASGQDNWEMKAQLRLGGYDTLNIYLVEGIISNDGQLLGGFASNPSYLNLFRDHPWWYEEAFLPDGVELAVDALPYNVFGSNPLCQEGKVLVHEVGHWLGLLHIFHKGCDPDLESGGDYVFDTPPAADALRQCFPPGTVIRTCQGPIFPDNLLENPMDDIPDACRSSFTDGQVNRMFMTFHAMREGMPPANADLPPIRDEPDVQTVAPNLPRIPPPEVSPFR</sequence>
<comment type="similarity">
    <text evidence="1">Belongs to the peptidase M43B family.</text>
</comment>
<keyword evidence="2" id="KW-0645">Protease</keyword>
<organism evidence="12 13">
    <name type="scientific">Phyllosticta citrichinensis</name>
    <dbReference type="NCBI Taxonomy" id="1130410"/>
    <lineage>
        <taxon>Eukaryota</taxon>
        <taxon>Fungi</taxon>
        <taxon>Dikarya</taxon>
        <taxon>Ascomycota</taxon>
        <taxon>Pezizomycotina</taxon>
        <taxon>Dothideomycetes</taxon>
        <taxon>Dothideomycetes incertae sedis</taxon>
        <taxon>Botryosphaeriales</taxon>
        <taxon>Phyllostictaceae</taxon>
        <taxon>Phyllosticta</taxon>
    </lineage>
</organism>
<feature type="domain" description="Peptidase M43 pregnancy-associated plasma-A" evidence="11">
    <location>
        <begin position="211"/>
        <end position="302"/>
    </location>
</feature>
<evidence type="ECO:0000256" key="1">
    <source>
        <dbReference type="ARBA" id="ARBA00008721"/>
    </source>
</evidence>
<keyword evidence="3" id="KW-0479">Metal-binding</keyword>
<dbReference type="PANTHER" id="PTHR47466">
    <property type="match status" value="1"/>
</dbReference>
<evidence type="ECO:0000256" key="5">
    <source>
        <dbReference type="ARBA" id="ARBA00022801"/>
    </source>
</evidence>
<dbReference type="Proteomes" id="UP001456524">
    <property type="component" value="Unassembled WGS sequence"/>
</dbReference>
<evidence type="ECO:0000256" key="2">
    <source>
        <dbReference type="ARBA" id="ARBA00022670"/>
    </source>
</evidence>
<evidence type="ECO:0000256" key="4">
    <source>
        <dbReference type="ARBA" id="ARBA00022729"/>
    </source>
</evidence>
<keyword evidence="8" id="KW-1015">Disulfide bond</keyword>
<feature type="signal peptide" evidence="10">
    <location>
        <begin position="1"/>
        <end position="19"/>
    </location>
</feature>
<dbReference type="SUPFAM" id="SSF55486">
    <property type="entry name" value="Metalloproteases ('zincins'), catalytic domain"/>
    <property type="match status" value="1"/>
</dbReference>
<keyword evidence="4 10" id="KW-0732">Signal</keyword>
<keyword evidence="7" id="KW-0482">Metalloprotease</keyword>
<keyword evidence="13" id="KW-1185">Reference proteome</keyword>
<evidence type="ECO:0000256" key="10">
    <source>
        <dbReference type="SAM" id="SignalP"/>
    </source>
</evidence>
<dbReference type="PANTHER" id="PTHR47466:SF1">
    <property type="entry name" value="METALLOPROTEASE MEP1 (AFU_ORTHOLOGUE AFUA_1G07730)-RELATED"/>
    <property type="match status" value="1"/>
</dbReference>
<evidence type="ECO:0000256" key="3">
    <source>
        <dbReference type="ARBA" id="ARBA00022723"/>
    </source>
</evidence>
<dbReference type="InterPro" id="IPR024079">
    <property type="entry name" value="MetalloPept_cat_dom_sf"/>
</dbReference>
<evidence type="ECO:0000256" key="7">
    <source>
        <dbReference type="ARBA" id="ARBA00023049"/>
    </source>
</evidence>
<name>A0ABR1XKL2_9PEZI</name>
<evidence type="ECO:0000259" key="11">
    <source>
        <dbReference type="Pfam" id="PF05572"/>
    </source>
</evidence>
<evidence type="ECO:0000256" key="6">
    <source>
        <dbReference type="ARBA" id="ARBA00022833"/>
    </source>
</evidence>